<dbReference type="PANTHER" id="PTHR11953:SF0">
    <property type="entry name" value="EXOSOME COMPLEX COMPONENT RRP41"/>
    <property type="match status" value="1"/>
</dbReference>
<dbReference type="GO" id="GO:0010467">
    <property type="term" value="P:gene expression"/>
    <property type="evidence" value="ECO:0007669"/>
    <property type="project" value="UniProtKB-ARBA"/>
</dbReference>
<sequence>MDLPEGLKLIDENGKRLDGRRPDELRPIKIEAGVLKRADGSAYVEMGKNKILAAVYGPRECHPRHLQDPSKAIVQCAYNMLSFSVDDRKRPGPDRRSIEISKILSEALERVVFLEQFPRTSIDVYIAVLQANAGTRCAGLTAASVALADAGIPMRDLVPACAAGKVADTIVLDLNKEEDNFGQADLPLAYLPRTGEILLLQMDGHMTQDEFERAVELAKGGCSRIYALQQEALKRKYSVIVSEEESKAGEVS</sequence>
<keyword evidence="5 9" id="KW-0271">Exosome</keyword>
<comment type="caution">
    <text evidence="12">The sequence shown here is derived from an EMBL/GenBank/DDBJ whole genome shotgun (WGS) entry which is preliminary data.</text>
</comment>
<evidence type="ECO:0000313" key="14">
    <source>
        <dbReference type="Proteomes" id="UP000716004"/>
    </source>
</evidence>
<dbReference type="Proteomes" id="UP000716004">
    <property type="component" value="Unassembled WGS sequence"/>
</dbReference>
<dbReference type="GO" id="GO:0000956">
    <property type="term" value="P:nuclear-transcribed mRNA catabolic process"/>
    <property type="evidence" value="ECO:0007669"/>
    <property type="project" value="UniProtKB-ARBA"/>
</dbReference>
<dbReference type="InterPro" id="IPR020568">
    <property type="entry name" value="Ribosomal_Su5_D2-typ_SF"/>
</dbReference>
<evidence type="ECO:0000256" key="4">
    <source>
        <dbReference type="ARBA" id="ARBA00022801"/>
    </source>
</evidence>
<comment type="subcellular location">
    <subcellularLocation>
        <location evidence="1 9">Cytoplasm</location>
    </subcellularLocation>
</comment>
<dbReference type="EMBL" id="JAHEAC010000103">
    <property type="protein sequence ID" value="MBX8644797.1"/>
    <property type="molecule type" value="Genomic_DNA"/>
</dbReference>
<evidence type="ECO:0000256" key="5">
    <source>
        <dbReference type="ARBA" id="ARBA00022835"/>
    </source>
</evidence>
<proteinExistence type="inferred from homology"/>
<name>A0A8J7YNA2_9ARCH</name>
<dbReference type="Pfam" id="PF01138">
    <property type="entry name" value="RNase_PH"/>
    <property type="match status" value="1"/>
</dbReference>
<gene>
    <name evidence="9" type="primary">rrp41</name>
    <name evidence="12" type="ORF">J9259_01730</name>
    <name evidence="13" type="ORF">KIY12_08785</name>
</gene>
<dbReference type="InterPro" id="IPR036345">
    <property type="entry name" value="ExoRNase_PH_dom2_sf"/>
</dbReference>
<organism evidence="12 14">
    <name type="scientific">Candidatus Sysuiplasma superficiale</name>
    <dbReference type="NCBI Taxonomy" id="2823368"/>
    <lineage>
        <taxon>Archaea</taxon>
        <taxon>Methanobacteriati</taxon>
        <taxon>Thermoplasmatota</taxon>
        <taxon>Thermoplasmata</taxon>
        <taxon>Candidatus Sysuiplasmatales</taxon>
        <taxon>Candidatus Sysuiplasmataceae</taxon>
        <taxon>Candidatus Sysuiplasma</taxon>
    </lineage>
</organism>
<comment type="function">
    <text evidence="9">Catalytic component of the exosome, which is a complex involved in RNA degradation. Has 3'-&gt;5' exoribonuclease activity. Can also synthesize heteropolymeric RNA-tails.</text>
</comment>
<keyword evidence="3 9" id="KW-0540">Nuclease</keyword>
<dbReference type="InterPro" id="IPR027408">
    <property type="entry name" value="PNPase/RNase_PH_dom_sf"/>
</dbReference>
<evidence type="ECO:0000259" key="10">
    <source>
        <dbReference type="Pfam" id="PF01138"/>
    </source>
</evidence>
<evidence type="ECO:0000256" key="2">
    <source>
        <dbReference type="ARBA" id="ARBA00022490"/>
    </source>
</evidence>
<evidence type="ECO:0000256" key="8">
    <source>
        <dbReference type="ARBA" id="ARBA00062149"/>
    </source>
</evidence>
<dbReference type="Pfam" id="PF03725">
    <property type="entry name" value="RNase_PH_C"/>
    <property type="match status" value="1"/>
</dbReference>
<comment type="function">
    <text evidence="7">Catalytic component of the exosome, which is a complex involved in RNA degradation. Has 3'-&gt;5' exoribonuclease activity. Can also synthesize heteromeric RNA-tails.</text>
</comment>
<evidence type="ECO:0000256" key="7">
    <source>
        <dbReference type="ARBA" id="ARBA00058924"/>
    </source>
</evidence>
<dbReference type="GO" id="GO:0003723">
    <property type="term" value="F:RNA binding"/>
    <property type="evidence" value="ECO:0007669"/>
    <property type="project" value="TreeGrafter"/>
</dbReference>
<evidence type="ECO:0000259" key="11">
    <source>
        <dbReference type="Pfam" id="PF03725"/>
    </source>
</evidence>
<dbReference type="InterPro" id="IPR001247">
    <property type="entry name" value="ExoRNase_PH_dom1"/>
</dbReference>
<dbReference type="Proteomes" id="UP000750197">
    <property type="component" value="Unassembled WGS sequence"/>
</dbReference>
<keyword evidence="2 9" id="KW-0963">Cytoplasm</keyword>
<evidence type="ECO:0000313" key="13">
    <source>
        <dbReference type="EMBL" id="MBX8644797.1"/>
    </source>
</evidence>
<feature type="domain" description="Exoribonuclease phosphorolytic" evidence="10">
    <location>
        <begin position="24"/>
        <end position="153"/>
    </location>
</feature>
<dbReference type="SUPFAM" id="SSF55666">
    <property type="entry name" value="Ribonuclease PH domain 2-like"/>
    <property type="match status" value="1"/>
</dbReference>
<evidence type="ECO:0000256" key="6">
    <source>
        <dbReference type="ARBA" id="ARBA00022839"/>
    </source>
</evidence>
<comment type="subunit">
    <text evidence="8 9">Component of the archaeal exosome complex. Forms a hexameric ring-like arrangement composed of 3 Rrp41-Rrp42 heterodimers. The hexameric ring associates with a trimer of Rrp4 and/or Csl4 subunits.</text>
</comment>
<dbReference type="Gene3D" id="3.30.230.70">
    <property type="entry name" value="GHMP Kinase, N-terminal domain"/>
    <property type="match status" value="1"/>
</dbReference>
<dbReference type="HAMAP" id="MF_00591">
    <property type="entry name" value="Exosome_Rrp41"/>
    <property type="match status" value="1"/>
</dbReference>
<evidence type="ECO:0000256" key="9">
    <source>
        <dbReference type="HAMAP-Rule" id="MF_00591"/>
    </source>
</evidence>
<dbReference type="EC" id="3.1.13.-" evidence="9"/>
<accession>A0A8J7YNA2</accession>
<dbReference type="PANTHER" id="PTHR11953">
    <property type="entry name" value="EXOSOME COMPLEX COMPONENT"/>
    <property type="match status" value="1"/>
</dbReference>
<dbReference type="GO" id="GO:0000175">
    <property type="term" value="F:3'-5'-RNA exonuclease activity"/>
    <property type="evidence" value="ECO:0007669"/>
    <property type="project" value="UniProtKB-UniRule"/>
</dbReference>
<dbReference type="InterPro" id="IPR015847">
    <property type="entry name" value="ExoRNase_PH_dom2"/>
</dbReference>
<comment type="similarity">
    <text evidence="9">Belongs to the RNase PH family. Rrp41 subfamily.</text>
</comment>
<dbReference type="NCBIfam" id="TIGR02065">
    <property type="entry name" value="ECX1"/>
    <property type="match status" value="1"/>
</dbReference>
<dbReference type="AlphaFoldDB" id="A0A8J7YNA2"/>
<dbReference type="InterPro" id="IPR011807">
    <property type="entry name" value="Rrp41"/>
</dbReference>
<dbReference type="GO" id="GO:0016075">
    <property type="term" value="P:rRNA catabolic process"/>
    <property type="evidence" value="ECO:0007669"/>
    <property type="project" value="TreeGrafter"/>
</dbReference>
<dbReference type="InterPro" id="IPR050080">
    <property type="entry name" value="RNase_PH"/>
</dbReference>
<dbReference type="EMBL" id="JAGVSJ010000002">
    <property type="protein sequence ID" value="MBX8631233.1"/>
    <property type="molecule type" value="Genomic_DNA"/>
</dbReference>
<evidence type="ECO:0000256" key="3">
    <source>
        <dbReference type="ARBA" id="ARBA00022722"/>
    </source>
</evidence>
<evidence type="ECO:0000313" key="12">
    <source>
        <dbReference type="EMBL" id="MBX8631233.1"/>
    </source>
</evidence>
<keyword evidence="4 9" id="KW-0378">Hydrolase</keyword>
<dbReference type="CDD" id="cd11366">
    <property type="entry name" value="RNase_PH_archRRP41"/>
    <property type="match status" value="1"/>
</dbReference>
<keyword evidence="6 9" id="KW-0269">Exonuclease</keyword>
<evidence type="ECO:0000256" key="1">
    <source>
        <dbReference type="ARBA" id="ARBA00004496"/>
    </source>
</evidence>
<dbReference type="GO" id="GO:0000177">
    <property type="term" value="C:cytoplasmic exosome (RNase complex)"/>
    <property type="evidence" value="ECO:0007669"/>
    <property type="project" value="TreeGrafter"/>
</dbReference>
<reference evidence="12" key="1">
    <citation type="submission" date="2021-04" db="EMBL/GenBank/DDBJ databases">
        <title>Genomic insights into ecological role and evolution of a novel Thermoplasmata order Candidatus Sysuiplasmatales.</title>
        <authorList>
            <person name="Yuan Y."/>
        </authorList>
    </citation>
    <scope>NUCLEOTIDE SEQUENCE</scope>
    <source>
        <strain evidence="13">TUT19-bin139</strain>
        <strain evidence="12">YP2-bin.285</strain>
    </source>
</reference>
<dbReference type="SUPFAM" id="SSF54211">
    <property type="entry name" value="Ribosomal protein S5 domain 2-like"/>
    <property type="match status" value="1"/>
</dbReference>
<feature type="domain" description="Exoribonuclease phosphorolytic" evidence="11">
    <location>
        <begin position="157"/>
        <end position="220"/>
    </location>
</feature>
<dbReference type="FunFam" id="3.30.230.70:FF:000004">
    <property type="entry name" value="Exosome complex component Rrp41"/>
    <property type="match status" value="1"/>
</dbReference>
<protein>
    <recommendedName>
        <fullName evidence="9">Exosome complex component Rrp41</fullName>
        <ecNumber evidence="9">3.1.13.-</ecNumber>
    </recommendedName>
</protein>